<proteinExistence type="predicted"/>
<evidence type="ECO:0000313" key="1">
    <source>
        <dbReference type="EMBL" id="KAI6661820.1"/>
    </source>
</evidence>
<comment type="caution">
    <text evidence="1">The sequence shown here is derived from an EMBL/GenBank/DDBJ whole genome shotgun (WGS) entry which is preliminary data.</text>
</comment>
<evidence type="ECO:0000313" key="2">
    <source>
        <dbReference type="Proteomes" id="UP001165289"/>
    </source>
</evidence>
<organism evidence="1 2">
    <name type="scientific">Oopsacas minuta</name>
    <dbReference type="NCBI Taxonomy" id="111878"/>
    <lineage>
        <taxon>Eukaryota</taxon>
        <taxon>Metazoa</taxon>
        <taxon>Porifera</taxon>
        <taxon>Hexactinellida</taxon>
        <taxon>Hexasterophora</taxon>
        <taxon>Lyssacinosida</taxon>
        <taxon>Leucopsacidae</taxon>
        <taxon>Oopsacas</taxon>
    </lineage>
</organism>
<reference evidence="1 2" key="1">
    <citation type="journal article" date="2023" name="BMC Biol.">
        <title>The compact genome of the sponge Oopsacas minuta (Hexactinellida) is lacking key metazoan core genes.</title>
        <authorList>
            <person name="Santini S."/>
            <person name="Schenkelaars Q."/>
            <person name="Jourda C."/>
            <person name="Duchesne M."/>
            <person name="Belahbib H."/>
            <person name="Rocher C."/>
            <person name="Selva M."/>
            <person name="Riesgo A."/>
            <person name="Vervoort M."/>
            <person name="Leys S.P."/>
            <person name="Kodjabachian L."/>
            <person name="Le Bivic A."/>
            <person name="Borchiellini C."/>
            <person name="Claverie J.M."/>
            <person name="Renard E."/>
        </authorList>
    </citation>
    <scope>NUCLEOTIDE SEQUENCE [LARGE SCALE GENOMIC DNA]</scope>
    <source>
        <strain evidence="1">SPO-2</strain>
    </source>
</reference>
<dbReference type="AlphaFoldDB" id="A0AAV7KLT6"/>
<dbReference type="Proteomes" id="UP001165289">
    <property type="component" value="Unassembled WGS sequence"/>
</dbReference>
<accession>A0AAV7KLT6</accession>
<name>A0AAV7KLT6_9METZ</name>
<keyword evidence="2" id="KW-1185">Reference proteome</keyword>
<sequence length="138" mass="15316">MSASSSVPSISLELSDMVEIKTKGNLSNNDLKTGIWTRILRVTIQPELSNSVSDLAIVWLSPVAENYHNLKSIFSSQDIRCLILDFNVSLTIDIKAALIALGSCLADIPCPWCTWEERDNLDDIGKWELRGSTQHALQ</sequence>
<dbReference type="EMBL" id="JAKMXF010000005">
    <property type="protein sequence ID" value="KAI6661820.1"/>
    <property type="molecule type" value="Genomic_DNA"/>
</dbReference>
<gene>
    <name evidence="1" type="ORF">LOD99_9772</name>
</gene>
<protein>
    <submittedName>
        <fullName evidence="1">Uncharacterized protein</fullName>
    </submittedName>
</protein>